<dbReference type="HAMAP" id="MF_02061">
    <property type="entry name" value="Thiored_glutath_peroxid"/>
    <property type="match status" value="1"/>
</dbReference>
<accession>A0ABS5YDT9</accession>
<evidence type="ECO:0000256" key="2">
    <source>
        <dbReference type="ARBA" id="ARBA00023002"/>
    </source>
</evidence>
<comment type="catalytic activity">
    <reaction evidence="3">
        <text>a hydroperoxide + [thioredoxin]-dithiol = an alcohol + [thioredoxin]-disulfide + H2O</text>
        <dbReference type="Rhea" id="RHEA:62620"/>
        <dbReference type="Rhea" id="RHEA-COMP:10698"/>
        <dbReference type="Rhea" id="RHEA-COMP:10700"/>
        <dbReference type="ChEBI" id="CHEBI:15377"/>
        <dbReference type="ChEBI" id="CHEBI:29950"/>
        <dbReference type="ChEBI" id="CHEBI:30879"/>
        <dbReference type="ChEBI" id="CHEBI:35924"/>
        <dbReference type="ChEBI" id="CHEBI:50058"/>
        <dbReference type="EC" id="1.11.1.24"/>
    </reaction>
</comment>
<dbReference type="PIRSF" id="PIRSF000303">
    <property type="entry name" value="Glutathion_perox"/>
    <property type="match status" value="1"/>
</dbReference>
<dbReference type="InterPro" id="IPR029759">
    <property type="entry name" value="GPX_AS"/>
</dbReference>
<sequence length="183" mass="20313">MHETLYTLPLKSLAGDITTLEPYRGSVLLVVNVASQCGLTDQYTGLERLYQTWRHQGFEVLGFPSNEFAGQEPGSDEDILAFCRGTFGVQFPMFSKIHVNGEHRHPLYRELISACPETTPAPKGTLYARLEAKGLAPAHKDDVLWNFEKFLVGRDGSVLARFAPDVTPEDALLHNALQQALAQ</sequence>
<evidence type="ECO:0000256" key="3">
    <source>
        <dbReference type="HAMAP-Rule" id="MF_02061"/>
    </source>
</evidence>
<dbReference type="EMBL" id="JAFJYC010000002">
    <property type="protein sequence ID" value="MBT9433113.1"/>
    <property type="molecule type" value="Genomic_DNA"/>
</dbReference>
<dbReference type="GO" id="GO:0004602">
    <property type="term" value="F:glutathione peroxidase activity"/>
    <property type="evidence" value="ECO:0007669"/>
    <property type="project" value="UniProtKB-EC"/>
</dbReference>
<comment type="function">
    <text evidence="3">Non-specific peroxidase that can use thioredoxin or glutathione as a reducing agent.</text>
</comment>
<comment type="catalytic activity">
    <reaction evidence="3">
        <text>2 glutathione + H2O2 = glutathione disulfide + 2 H2O</text>
        <dbReference type="Rhea" id="RHEA:16833"/>
        <dbReference type="ChEBI" id="CHEBI:15377"/>
        <dbReference type="ChEBI" id="CHEBI:16240"/>
        <dbReference type="ChEBI" id="CHEBI:57925"/>
        <dbReference type="ChEBI" id="CHEBI:58297"/>
        <dbReference type="EC" id="1.11.1.9"/>
    </reaction>
</comment>
<gene>
    <name evidence="3" type="primary">btuE</name>
    <name evidence="4" type="ORF">JZM24_15080</name>
</gene>
<keyword evidence="1 3" id="KW-0575">Peroxidase</keyword>
<evidence type="ECO:0000313" key="4">
    <source>
        <dbReference type="EMBL" id="MBT9433113.1"/>
    </source>
</evidence>
<organism evidence="4 5">
    <name type="scientific">Candidatus Sodalis endolongispinus</name>
    <dbReference type="NCBI Taxonomy" id="2812662"/>
    <lineage>
        <taxon>Bacteria</taxon>
        <taxon>Pseudomonadati</taxon>
        <taxon>Pseudomonadota</taxon>
        <taxon>Gammaproteobacteria</taxon>
        <taxon>Enterobacterales</taxon>
        <taxon>Bruguierivoracaceae</taxon>
        <taxon>Sodalis</taxon>
    </lineage>
</organism>
<dbReference type="CDD" id="cd00340">
    <property type="entry name" value="GSH_Peroxidase"/>
    <property type="match status" value="1"/>
</dbReference>
<dbReference type="NCBIfam" id="NF007900">
    <property type="entry name" value="PRK10606.1"/>
    <property type="match status" value="1"/>
</dbReference>
<keyword evidence="5" id="KW-1185">Reference proteome</keyword>
<dbReference type="InterPro" id="IPR033674">
    <property type="entry name" value="BtuE"/>
</dbReference>
<dbReference type="Pfam" id="PF00255">
    <property type="entry name" value="GSHPx"/>
    <property type="match status" value="1"/>
</dbReference>
<dbReference type="PRINTS" id="PR01011">
    <property type="entry name" value="GLUTPROXDASE"/>
</dbReference>
<dbReference type="PANTHER" id="PTHR11592:SF40">
    <property type="entry name" value="THIOREDOXIN_GLUTATHIONE PEROXIDASE BTUE"/>
    <property type="match status" value="1"/>
</dbReference>
<comment type="caution">
    <text evidence="4">The sequence shown here is derived from an EMBL/GenBank/DDBJ whole genome shotgun (WGS) entry which is preliminary data.</text>
</comment>
<comment type="similarity">
    <text evidence="3">Belongs to the glutathione peroxidase family. BtuE subfamily.</text>
</comment>
<name>A0ABS5YDT9_9GAMM</name>
<dbReference type="EC" id="1.11.1.9" evidence="3"/>
<dbReference type="RefSeq" id="WP_215670670.1">
    <property type="nucleotide sequence ID" value="NZ_JAFJYC010000002.1"/>
</dbReference>
<dbReference type="PROSITE" id="PS51355">
    <property type="entry name" value="GLUTATHIONE_PEROXID_3"/>
    <property type="match status" value="1"/>
</dbReference>
<dbReference type="SUPFAM" id="SSF52833">
    <property type="entry name" value="Thioredoxin-like"/>
    <property type="match status" value="1"/>
</dbReference>
<protein>
    <recommendedName>
        <fullName evidence="3">Thioredoxin/glutathione peroxidase BtuE</fullName>
        <ecNumber evidence="3">1.11.1.24</ecNumber>
        <ecNumber evidence="3">1.11.1.9</ecNumber>
    </recommendedName>
</protein>
<dbReference type="InterPro" id="IPR000889">
    <property type="entry name" value="Glutathione_peroxidase"/>
</dbReference>
<keyword evidence="2 3" id="KW-0560">Oxidoreductase</keyword>
<dbReference type="PROSITE" id="PS00460">
    <property type="entry name" value="GLUTATHIONE_PEROXID_1"/>
    <property type="match status" value="1"/>
</dbReference>
<dbReference type="Gene3D" id="3.40.30.10">
    <property type="entry name" value="Glutaredoxin"/>
    <property type="match status" value="1"/>
</dbReference>
<dbReference type="InterPro" id="IPR036249">
    <property type="entry name" value="Thioredoxin-like_sf"/>
</dbReference>
<dbReference type="Proteomes" id="UP000811282">
    <property type="component" value="Unassembled WGS sequence"/>
</dbReference>
<proteinExistence type="inferred from homology"/>
<feature type="active site" evidence="3">
    <location>
        <position position="37"/>
    </location>
</feature>
<evidence type="ECO:0000256" key="1">
    <source>
        <dbReference type="ARBA" id="ARBA00022559"/>
    </source>
</evidence>
<reference evidence="4 5" key="1">
    <citation type="journal article" date="2021" name="Genome Biol. Evol.">
        <title>The evolution of interdependence in a four-way mealybug symbiosis.</title>
        <authorList>
            <person name="Garber A.I."/>
            <person name="Kupper M."/>
            <person name="Laetsch D.R."/>
            <person name="Weldon S.R."/>
            <person name="Ladinsky M.S."/>
            <person name="Bjorkman P.J."/>
            <person name="McCutcheon J.P."/>
        </authorList>
    </citation>
    <scope>NUCLEOTIDE SEQUENCE [LARGE SCALE GENOMIC DNA]</scope>
    <source>
        <strain evidence="4">SOD</strain>
    </source>
</reference>
<evidence type="ECO:0000313" key="5">
    <source>
        <dbReference type="Proteomes" id="UP000811282"/>
    </source>
</evidence>
<dbReference type="PANTHER" id="PTHR11592">
    <property type="entry name" value="GLUTATHIONE PEROXIDASE"/>
    <property type="match status" value="1"/>
</dbReference>
<dbReference type="EC" id="1.11.1.24" evidence="3"/>